<dbReference type="InterPro" id="IPR001173">
    <property type="entry name" value="Glyco_trans_2-like"/>
</dbReference>
<protein>
    <recommendedName>
        <fullName evidence="1">Glycosyltransferase 2-like domain-containing protein</fullName>
    </recommendedName>
</protein>
<dbReference type="PANTHER" id="PTHR43179">
    <property type="entry name" value="RHAMNOSYLTRANSFERASE WBBL"/>
    <property type="match status" value="1"/>
</dbReference>
<name>A0A1H1UQ56_9ACTN</name>
<reference evidence="2 3" key="1">
    <citation type="submission" date="2016-10" db="EMBL/GenBank/DDBJ databases">
        <authorList>
            <person name="de Groot N.N."/>
        </authorList>
    </citation>
    <scope>NUCLEOTIDE SEQUENCE [LARGE SCALE GENOMIC DNA]</scope>
    <source>
        <strain evidence="2 3">DSM 22024</strain>
    </source>
</reference>
<evidence type="ECO:0000313" key="2">
    <source>
        <dbReference type="EMBL" id="SDS74662.1"/>
    </source>
</evidence>
<dbReference type="Pfam" id="PF00535">
    <property type="entry name" value="Glycos_transf_2"/>
    <property type="match status" value="1"/>
</dbReference>
<sequence length="324" mass="35688">MREQVTGTRPDLTTVVVNWNTRDLLDDCLRSVYEATPHGLTNHVVVVDNGSTDGSAEHLRSHWPQVDLVANDENVGFCRANNQALRITESPYVLLINTDARLEPGGIDGMLGYLRDDPTCAVVGPRLVYGDGTFQRWTAGQPFTLRTLANYLLGLERLLPGRPGAAGIYLGRDTDRAFQPGWVSSAVMMLRRSAIEQIGLLDERIFVYMDDVDLCQRARDAGWNVWYAADVTATHFMGASSRRAPGRASPEALRALNRWFVRRHGHAAGVVLRGLEVAGFGGRALAYVGLAVVTRSPGRSSALSQMRVHATRLRLALEPIDVRN</sequence>
<dbReference type="SUPFAM" id="SSF53448">
    <property type="entry name" value="Nucleotide-diphospho-sugar transferases"/>
    <property type="match status" value="1"/>
</dbReference>
<keyword evidence="3" id="KW-1185">Reference proteome</keyword>
<feature type="domain" description="Glycosyltransferase 2-like" evidence="1">
    <location>
        <begin position="15"/>
        <end position="145"/>
    </location>
</feature>
<gene>
    <name evidence="2" type="ORF">SAMN04489717_3727</name>
</gene>
<dbReference type="AlphaFoldDB" id="A0A1H1UQ56"/>
<dbReference type="CDD" id="cd04186">
    <property type="entry name" value="GT_2_like_c"/>
    <property type="match status" value="1"/>
</dbReference>
<dbReference type="STRING" id="117157.SAMN04489717_3727"/>
<evidence type="ECO:0000259" key="1">
    <source>
        <dbReference type="Pfam" id="PF00535"/>
    </source>
</evidence>
<dbReference type="InterPro" id="IPR029044">
    <property type="entry name" value="Nucleotide-diphossugar_trans"/>
</dbReference>
<proteinExistence type="predicted"/>
<dbReference type="EMBL" id="LT629732">
    <property type="protein sequence ID" value="SDS74662.1"/>
    <property type="molecule type" value="Genomic_DNA"/>
</dbReference>
<dbReference type="PANTHER" id="PTHR43179:SF7">
    <property type="entry name" value="RHAMNOSYLTRANSFERASE WBBL"/>
    <property type="match status" value="1"/>
</dbReference>
<evidence type="ECO:0000313" key="3">
    <source>
        <dbReference type="Proteomes" id="UP000198983"/>
    </source>
</evidence>
<dbReference type="Gene3D" id="3.90.550.10">
    <property type="entry name" value="Spore Coat Polysaccharide Biosynthesis Protein SpsA, Chain A"/>
    <property type="match status" value="1"/>
</dbReference>
<dbReference type="Proteomes" id="UP000198983">
    <property type="component" value="Chromosome I"/>
</dbReference>
<accession>A0A1H1UQ56</accession>
<organism evidence="2 3">
    <name type="scientific">Actinopolymorpha singaporensis</name>
    <dbReference type="NCBI Taxonomy" id="117157"/>
    <lineage>
        <taxon>Bacteria</taxon>
        <taxon>Bacillati</taxon>
        <taxon>Actinomycetota</taxon>
        <taxon>Actinomycetes</taxon>
        <taxon>Propionibacteriales</taxon>
        <taxon>Actinopolymorphaceae</taxon>
        <taxon>Actinopolymorpha</taxon>
    </lineage>
</organism>